<evidence type="ECO:0000313" key="3">
    <source>
        <dbReference type="Proteomes" id="UP000799539"/>
    </source>
</evidence>
<dbReference type="OrthoDB" id="3647149at2759"/>
<feature type="region of interest" description="Disordered" evidence="1">
    <location>
        <begin position="131"/>
        <end position="219"/>
    </location>
</feature>
<protein>
    <submittedName>
        <fullName evidence="2">Uncharacterized protein</fullName>
    </submittedName>
</protein>
<evidence type="ECO:0000313" key="2">
    <source>
        <dbReference type="EMBL" id="KAF2214349.1"/>
    </source>
</evidence>
<dbReference type="Proteomes" id="UP000799539">
    <property type="component" value="Unassembled WGS sequence"/>
</dbReference>
<reference evidence="2" key="1">
    <citation type="journal article" date="2020" name="Stud. Mycol.">
        <title>101 Dothideomycetes genomes: a test case for predicting lifestyles and emergence of pathogens.</title>
        <authorList>
            <person name="Haridas S."/>
            <person name="Albert R."/>
            <person name="Binder M."/>
            <person name="Bloem J."/>
            <person name="Labutti K."/>
            <person name="Salamov A."/>
            <person name="Andreopoulos B."/>
            <person name="Baker S."/>
            <person name="Barry K."/>
            <person name="Bills G."/>
            <person name="Bluhm B."/>
            <person name="Cannon C."/>
            <person name="Castanera R."/>
            <person name="Culley D."/>
            <person name="Daum C."/>
            <person name="Ezra D."/>
            <person name="Gonzalez J."/>
            <person name="Henrissat B."/>
            <person name="Kuo A."/>
            <person name="Liang C."/>
            <person name="Lipzen A."/>
            <person name="Lutzoni F."/>
            <person name="Magnuson J."/>
            <person name="Mondo S."/>
            <person name="Nolan M."/>
            <person name="Ohm R."/>
            <person name="Pangilinan J."/>
            <person name="Park H.-J."/>
            <person name="Ramirez L."/>
            <person name="Alfaro M."/>
            <person name="Sun H."/>
            <person name="Tritt A."/>
            <person name="Yoshinaga Y."/>
            <person name="Zwiers L.-H."/>
            <person name="Turgeon B."/>
            <person name="Goodwin S."/>
            <person name="Spatafora J."/>
            <person name="Crous P."/>
            <person name="Grigoriev I."/>
        </authorList>
    </citation>
    <scope>NUCLEOTIDE SEQUENCE</scope>
    <source>
        <strain evidence="2">SCOH1-5</strain>
    </source>
</reference>
<name>A0A6A6FLK7_9PEZI</name>
<feature type="region of interest" description="Disordered" evidence="1">
    <location>
        <begin position="1"/>
        <end position="88"/>
    </location>
</feature>
<keyword evidence="3" id="KW-1185">Reference proteome</keyword>
<accession>A0A6A6FLK7</accession>
<gene>
    <name evidence="2" type="ORF">CERZMDRAFT_83061</name>
</gene>
<dbReference type="AlphaFoldDB" id="A0A6A6FLK7"/>
<feature type="compositionally biased region" description="Low complexity" evidence="1">
    <location>
        <begin position="175"/>
        <end position="190"/>
    </location>
</feature>
<feature type="compositionally biased region" description="Basic residues" evidence="1">
    <location>
        <begin position="23"/>
        <end position="33"/>
    </location>
</feature>
<proteinExistence type="predicted"/>
<organism evidence="2 3">
    <name type="scientific">Cercospora zeae-maydis SCOH1-5</name>
    <dbReference type="NCBI Taxonomy" id="717836"/>
    <lineage>
        <taxon>Eukaryota</taxon>
        <taxon>Fungi</taxon>
        <taxon>Dikarya</taxon>
        <taxon>Ascomycota</taxon>
        <taxon>Pezizomycotina</taxon>
        <taxon>Dothideomycetes</taxon>
        <taxon>Dothideomycetidae</taxon>
        <taxon>Mycosphaerellales</taxon>
        <taxon>Mycosphaerellaceae</taxon>
        <taxon>Cercospora</taxon>
    </lineage>
</organism>
<sequence>MAGSLDSRAGVPRASRTIQAPRITHHKANPSKHIRYDSQNKFAAHDEHASRSTNQYSETEQARRDSARQARPMQERTEDLPRASHGRIITRTGREFADLTGDTITFAAIDEDKSRKLMGLPAKIRAHIDLTESGAVSSPRDTASGDGSGRLDSGPGLDSTQYPSPRSDARRGTDADTTTARRSRSPSPRASRPETPQYRIRDHAVRWTSPVSPKDRSVTTDLPHTAAMSRSRDGFEGFREVRWSATPGNAAAARPTTAPHRDVARLPQKPTQAHQALHLENLAHYCVRDRYNHQQNPSYPPPTFHQNDARPTNGALAVQAPWTPGESAVRQPSPTPFQKMLSEQRAVMRERLREKAVGSGPAEQQRSAIQQQQQPKSGQQFFEEQVALLLEVGRRQQ</sequence>
<feature type="compositionally biased region" description="Basic and acidic residues" evidence="1">
    <location>
        <begin position="34"/>
        <end position="50"/>
    </location>
</feature>
<feature type="compositionally biased region" description="Basic and acidic residues" evidence="1">
    <location>
        <begin position="60"/>
        <end position="82"/>
    </location>
</feature>
<feature type="compositionally biased region" description="Low complexity" evidence="1">
    <location>
        <begin position="364"/>
        <end position="380"/>
    </location>
</feature>
<dbReference type="EMBL" id="ML992668">
    <property type="protein sequence ID" value="KAF2214349.1"/>
    <property type="molecule type" value="Genomic_DNA"/>
</dbReference>
<evidence type="ECO:0000256" key="1">
    <source>
        <dbReference type="SAM" id="MobiDB-lite"/>
    </source>
</evidence>
<feature type="region of interest" description="Disordered" evidence="1">
    <location>
        <begin position="351"/>
        <end position="380"/>
    </location>
</feature>